<dbReference type="OrthoDB" id="304456at2"/>
<accession>A0A0G4K7X6</accession>
<proteinExistence type="predicted"/>
<dbReference type="RefSeq" id="WP_048594903.1">
    <property type="nucleotide sequence ID" value="NZ_CVLB01000001.1"/>
</dbReference>
<keyword evidence="4" id="KW-1185">Reference proteome</keyword>
<feature type="domain" description="DUF4132" evidence="2">
    <location>
        <begin position="545"/>
        <end position="683"/>
    </location>
</feature>
<keyword evidence="1" id="KW-0175">Coiled coil</keyword>
<dbReference type="InterPro" id="IPR025406">
    <property type="entry name" value="DUF4132"/>
</dbReference>
<feature type="coiled-coil region" evidence="1">
    <location>
        <begin position="657"/>
        <end position="701"/>
    </location>
</feature>
<dbReference type="EMBL" id="CVLB01000001">
    <property type="protein sequence ID" value="CRF33852.1"/>
    <property type="molecule type" value="Genomic_DNA"/>
</dbReference>
<protein>
    <recommendedName>
        <fullName evidence="2">DUF4132 domain-containing protein</fullName>
    </recommendedName>
</protein>
<dbReference type="Pfam" id="PF03382">
    <property type="entry name" value="DUF285"/>
    <property type="match status" value="1"/>
</dbReference>
<reference evidence="4" key="1">
    <citation type="submission" date="2015-04" db="EMBL/GenBank/DDBJ databases">
        <authorList>
            <person name="Mushtaq Mamoona"/>
        </authorList>
    </citation>
    <scope>NUCLEOTIDE SEQUENCE [LARGE SCALE GENOMIC DNA]</scope>
    <source>
        <strain evidence="4">AN4859/03</strain>
    </source>
</reference>
<dbReference type="NCBIfam" id="TIGR02167">
    <property type="entry name" value="Liste_lipo_26"/>
    <property type="match status" value="3"/>
</dbReference>
<sequence length="789" mass="94273">MKYKPTSRKELKDLVTDESIYLGDIDTSLITDMSNLFDFFNRDNYDGIENWDTSNVENMAGMFSANRNFNKDISKWNVSKVKNTAYMFFLAEKFNQPLNDWDVSNVTNMNSMFMNAKSFNQPLNNWNVSKVQSMSDMFNRAESFNQNINDWNVSNVENMNHMFSSAYKFNQPLFKWDTSKVKEMSGMFSLAYAFNQYINNWNVSNVTNMRCMFMFARDFNKPINNWNTKKLKDAGSMFSNTSAFNQNLDDWNIDNLSDMSNFNKDSKLELTFKFKIYLYALTLDKEEKNNLNDFIKNNVKKIYKIIENHKNKKVNLLKRYLINNFYNELKELIPDYIESFNSIEEVYNYIDKNYNKKDNKKVKFIDDIKIENIDKRIIKYIYLSYLELKREAYRIKQIDYIINLIDEKSFINAIKTMHTSTNKETSIIMYGIYGGDEALREIYKKEKDSKLCLLVFSINKNSKYAVNMLYNVFKKSKKYEVKEMAEKIIEDIAKENNLSVYEFGLKAIPNFGFDRNGERIINNNQYKMILKNDYTIEFFDIKENKILKQIPKDFDDSTKEEIKYIKKEIPNIIKNQSRNLIKILLTGKKYDFNFFKEIFIDNTIMNKFAINLVWNLFDENNNFITTFRYSGDGSYTNCDDNTVNINNNYFVSLSSPIEMEEEIIVKWKKQLEDYELSQPIMQFTNIKINNLQEALKKLQNMEISYGMVKAFSQKYDMNTERKSYYEINGYSFKDSYNNQEFYIRTKIINTETNYNDKIKINIEFNNANDRFIYTWLILLIWDFRLTEIY</sequence>
<gene>
    <name evidence="3" type="ORF">BRSU_1714</name>
</gene>
<dbReference type="InterPro" id="IPR011889">
    <property type="entry name" value="Liste_lipo_26"/>
</dbReference>
<organism evidence="3 4">
    <name type="scientific">Brachyspira suanatina</name>
    <dbReference type="NCBI Taxonomy" id="381802"/>
    <lineage>
        <taxon>Bacteria</taxon>
        <taxon>Pseudomonadati</taxon>
        <taxon>Spirochaetota</taxon>
        <taxon>Spirochaetia</taxon>
        <taxon>Brachyspirales</taxon>
        <taxon>Brachyspiraceae</taxon>
        <taxon>Brachyspira</taxon>
    </lineage>
</organism>
<dbReference type="Proteomes" id="UP000043763">
    <property type="component" value="Unassembled WGS sequence"/>
</dbReference>
<name>A0A0G4K7X6_9SPIR</name>
<evidence type="ECO:0000256" key="1">
    <source>
        <dbReference type="SAM" id="Coils"/>
    </source>
</evidence>
<evidence type="ECO:0000259" key="2">
    <source>
        <dbReference type="Pfam" id="PF13569"/>
    </source>
</evidence>
<evidence type="ECO:0000313" key="3">
    <source>
        <dbReference type="EMBL" id="CRF33852.1"/>
    </source>
</evidence>
<dbReference type="AlphaFoldDB" id="A0A0G4K7X6"/>
<dbReference type="Pfam" id="PF13569">
    <property type="entry name" value="DUF4132"/>
    <property type="match status" value="1"/>
</dbReference>
<dbReference type="InterPro" id="IPR005046">
    <property type="entry name" value="DUF285"/>
</dbReference>
<evidence type="ECO:0000313" key="4">
    <source>
        <dbReference type="Proteomes" id="UP000043763"/>
    </source>
</evidence>